<evidence type="ECO:0000313" key="2">
    <source>
        <dbReference type="Proteomes" id="UP000012073"/>
    </source>
</evidence>
<evidence type="ECO:0000313" key="1">
    <source>
        <dbReference type="EMBL" id="CDF32382.1"/>
    </source>
</evidence>
<proteinExistence type="predicted"/>
<dbReference type="GeneID" id="17319793"/>
<name>R7Q183_CHOCR</name>
<protein>
    <submittedName>
        <fullName evidence="1">Uncharacterized protein</fullName>
    </submittedName>
</protein>
<gene>
    <name evidence="1" type="ORF">CHC_T00008148001</name>
</gene>
<accession>R7Q183</accession>
<reference evidence="2" key="1">
    <citation type="journal article" date="2013" name="Proc. Natl. Acad. Sci. U.S.A.">
        <title>Genome structure and metabolic features in the red seaweed Chondrus crispus shed light on evolution of the Archaeplastida.</title>
        <authorList>
            <person name="Collen J."/>
            <person name="Porcel B."/>
            <person name="Carre W."/>
            <person name="Ball S.G."/>
            <person name="Chaparro C."/>
            <person name="Tonon T."/>
            <person name="Barbeyron T."/>
            <person name="Michel G."/>
            <person name="Noel B."/>
            <person name="Valentin K."/>
            <person name="Elias M."/>
            <person name="Artiguenave F."/>
            <person name="Arun A."/>
            <person name="Aury J.M."/>
            <person name="Barbosa-Neto J.F."/>
            <person name="Bothwell J.H."/>
            <person name="Bouget F.Y."/>
            <person name="Brillet L."/>
            <person name="Cabello-Hurtado F."/>
            <person name="Capella-Gutierrez S."/>
            <person name="Charrier B."/>
            <person name="Cladiere L."/>
            <person name="Cock J.M."/>
            <person name="Coelho S.M."/>
            <person name="Colleoni C."/>
            <person name="Czjzek M."/>
            <person name="Da Silva C."/>
            <person name="Delage L."/>
            <person name="Denoeud F."/>
            <person name="Deschamps P."/>
            <person name="Dittami S.M."/>
            <person name="Gabaldon T."/>
            <person name="Gachon C.M."/>
            <person name="Groisillier A."/>
            <person name="Herve C."/>
            <person name="Jabbari K."/>
            <person name="Katinka M."/>
            <person name="Kloareg B."/>
            <person name="Kowalczyk N."/>
            <person name="Labadie K."/>
            <person name="Leblanc C."/>
            <person name="Lopez P.J."/>
            <person name="McLachlan D.H."/>
            <person name="Meslet-Cladiere L."/>
            <person name="Moustafa A."/>
            <person name="Nehr Z."/>
            <person name="Nyvall Collen P."/>
            <person name="Panaud O."/>
            <person name="Partensky F."/>
            <person name="Poulain J."/>
            <person name="Rensing S.A."/>
            <person name="Rousvoal S."/>
            <person name="Samson G."/>
            <person name="Symeonidi A."/>
            <person name="Weissenbach J."/>
            <person name="Zambounis A."/>
            <person name="Wincker P."/>
            <person name="Boyen C."/>
        </authorList>
    </citation>
    <scope>NUCLEOTIDE SEQUENCE [LARGE SCALE GENOMIC DNA]</scope>
    <source>
        <strain evidence="2">cv. Stackhouse</strain>
    </source>
</reference>
<dbReference type="AlphaFoldDB" id="R7Q183"/>
<dbReference type="KEGG" id="ccp:CHC_T00008148001"/>
<dbReference type="Proteomes" id="UP000012073">
    <property type="component" value="Unassembled WGS sequence"/>
</dbReference>
<dbReference type="RefSeq" id="XP_005712047.1">
    <property type="nucleotide sequence ID" value="XM_005711990.1"/>
</dbReference>
<dbReference type="EMBL" id="HG001489">
    <property type="protein sequence ID" value="CDF32382.1"/>
    <property type="molecule type" value="Genomic_DNA"/>
</dbReference>
<sequence length="64" mass="6773">MKESRGAPTLMNCGSTGSLTGGLSTDRWAMATRKMMGEGRMCASQYRRVRVGAGQSVAGTTFLP</sequence>
<dbReference type="Gramene" id="CDF32382">
    <property type="protein sequence ID" value="CDF32382"/>
    <property type="gene ID" value="CHC_T00008148001"/>
</dbReference>
<organism evidence="1 2">
    <name type="scientific">Chondrus crispus</name>
    <name type="common">Carrageen Irish moss</name>
    <name type="synonym">Polymorpha crispa</name>
    <dbReference type="NCBI Taxonomy" id="2769"/>
    <lineage>
        <taxon>Eukaryota</taxon>
        <taxon>Rhodophyta</taxon>
        <taxon>Florideophyceae</taxon>
        <taxon>Rhodymeniophycidae</taxon>
        <taxon>Gigartinales</taxon>
        <taxon>Gigartinaceae</taxon>
        <taxon>Chondrus</taxon>
    </lineage>
</organism>
<keyword evidence="2" id="KW-1185">Reference proteome</keyword>